<evidence type="ECO:0000313" key="2">
    <source>
        <dbReference type="EMBL" id="GAA2339414.1"/>
    </source>
</evidence>
<evidence type="ECO:0000313" key="3">
    <source>
        <dbReference type="Proteomes" id="UP001501218"/>
    </source>
</evidence>
<organism evidence="2 3">
    <name type="scientific">Saccharopolyspora halophila</name>
    <dbReference type="NCBI Taxonomy" id="405551"/>
    <lineage>
        <taxon>Bacteria</taxon>
        <taxon>Bacillati</taxon>
        <taxon>Actinomycetota</taxon>
        <taxon>Actinomycetes</taxon>
        <taxon>Pseudonocardiales</taxon>
        <taxon>Pseudonocardiaceae</taxon>
        <taxon>Saccharopolyspora</taxon>
    </lineage>
</organism>
<accession>A0ABP5SUX5</accession>
<comment type="caution">
    <text evidence="2">The sequence shown here is derived from an EMBL/GenBank/DDBJ whole genome shotgun (WGS) entry which is preliminary data.</text>
</comment>
<name>A0ABP5SUX5_9PSEU</name>
<gene>
    <name evidence="2" type="ORF">GCM10009854_14850</name>
</gene>
<protein>
    <submittedName>
        <fullName evidence="2">Uncharacterized protein</fullName>
    </submittedName>
</protein>
<dbReference type="InterPro" id="IPR045596">
    <property type="entry name" value="DUF6459"/>
</dbReference>
<reference evidence="3" key="1">
    <citation type="journal article" date="2019" name="Int. J. Syst. Evol. Microbiol.">
        <title>The Global Catalogue of Microorganisms (GCM) 10K type strain sequencing project: providing services to taxonomists for standard genome sequencing and annotation.</title>
        <authorList>
            <consortium name="The Broad Institute Genomics Platform"/>
            <consortium name="The Broad Institute Genome Sequencing Center for Infectious Disease"/>
            <person name="Wu L."/>
            <person name="Ma J."/>
        </authorList>
    </citation>
    <scope>NUCLEOTIDE SEQUENCE [LARGE SCALE GENOMIC DNA]</scope>
    <source>
        <strain evidence="3">JCM 16221</strain>
    </source>
</reference>
<proteinExistence type="predicted"/>
<dbReference type="RefSeq" id="WP_344128048.1">
    <property type="nucleotide sequence ID" value="NZ_BAAARA010000003.1"/>
</dbReference>
<sequence length="119" mass="12747">MTASLTDPVRAADSTEPQKSSATAVATFLGEHVFAVLAGRVSPLAIREHLSGPVLSSMLGIRPHGAQSPDYRLRSVHACPITPSRVEACLLVGAHRVRALVLRAEWVAGRWICTRLSLV</sequence>
<evidence type="ECO:0000256" key="1">
    <source>
        <dbReference type="SAM" id="MobiDB-lite"/>
    </source>
</evidence>
<feature type="region of interest" description="Disordered" evidence="1">
    <location>
        <begin position="1"/>
        <end position="20"/>
    </location>
</feature>
<dbReference type="Pfam" id="PF20060">
    <property type="entry name" value="DUF6459"/>
    <property type="match status" value="1"/>
</dbReference>
<keyword evidence="3" id="KW-1185">Reference proteome</keyword>
<dbReference type="EMBL" id="BAAARA010000003">
    <property type="protein sequence ID" value="GAA2339414.1"/>
    <property type="molecule type" value="Genomic_DNA"/>
</dbReference>
<dbReference type="Proteomes" id="UP001501218">
    <property type="component" value="Unassembled WGS sequence"/>
</dbReference>